<proteinExistence type="predicted"/>
<feature type="chain" id="PRO_5045502892" evidence="6">
    <location>
        <begin position="21"/>
        <end position="442"/>
    </location>
</feature>
<accession>A0ABY0VAA7</accession>
<dbReference type="PROSITE" id="PS51257">
    <property type="entry name" value="PROKAR_LIPOPROTEIN"/>
    <property type="match status" value="1"/>
</dbReference>
<dbReference type="Gene3D" id="3.40.190.10">
    <property type="entry name" value="Periplasmic binding protein-like II"/>
    <property type="match status" value="1"/>
</dbReference>
<gene>
    <name evidence="7" type="ORF">SAMN04489714_1722</name>
</gene>
<keyword evidence="1" id="KW-1003">Cell membrane</keyword>
<reference evidence="7 8" key="1">
    <citation type="submission" date="2016-10" db="EMBL/GenBank/DDBJ databases">
        <authorList>
            <person name="Varghese N."/>
            <person name="Submissions S."/>
        </authorList>
    </citation>
    <scope>NUCLEOTIDE SEQUENCE [LARGE SCALE GENOMIC DNA]</scope>
    <source>
        <strain evidence="7 8">DSM 9169</strain>
    </source>
</reference>
<keyword evidence="7" id="KW-0762">Sugar transport</keyword>
<dbReference type="PANTHER" id="PTHR43649">
    <property type="entry name" value="ARABINOSE-BINDING PROTEIN-RELATED"/>
    <property type="match status" value="1"/>
</dbReference>
<name>A0ABY0VAA7_9ACTO</name>
<dbReference type="SUPFAM" id="SSF53850">
    <property type="entry name" value="Periplasmic binding protein-like II"/>
    <property type="match status" value="1"/>
</dbReference>
<dbReference type="InterPro" id="IPR050490">
    <property type="entry name" value="Bact_solute-bd_prot1"/>
</dbReference>
<evidence type="ECO:0000256" key="3">
    <source>
        <dbReference type="ARBA" id="ARBA00023136"/>
    </source>
</evidence>
<dbReference type="RefSeq" id="WP_092648819.1">
    <property type="nucleotide sequence ID" value="NZ_LT629792.1"/>
</dbReference>
<organism evidence="7 8">
    <name type="scientific">Schaalia radingae</name>
    <dbReference type="NCBI Taxonomy" id="131110"/>
    <lineage>
        <taxon>Bacteria</taxon>
        <taxon>Bacillati</taxon>
        <taxon>Actinomycetota</taxon>
        <taxon>Actinomycetes</taxon>
        <taxon>Actinomycetales</taxon>
        <taxon>Actinomycetaceae</taxon>
        <taxon>Schaalia</taxon>
    </lineage>
</organism>
<sequence length="442" mass="46833">MRVSRSFSVPVSLLTVGAFALTACSSQGNSGEQSASAESSNGGAVELTYVHRLPDGEGMVKVADIVAEWNKEHPDIKVDSVKFDGKADELIKKLETDVKADNAPCLAQVGYSELAEVYVKGLVQDVSAEAEKYKDGYASGAFDAMSIDGKYFGIPQDTGPLVYFYNKAEFDKLGIAPPTDLNEFHEAAAKAAAAGKYIVNLPPDEAGSILPALSAAAGNPWYEIDGSKWVINADGPGAVKVTDFWQTMLDEKLTSTLPRWDDSFKAALNSKEIIGTIGAAWDAALLQGDMTGSENEGEWAVTQLPDFGKGQVTGPNGGSGVAVLKGCQYPAEAMQFNDWFNQQTASLASQGLVVASSKETPDTPEQMKAFYGGQDVMSELLQANNNMASNVLTIPGYSSVMPKINQAASDLIAGKLKAKDLLDVATTESKATLQNLGLEVAE</sequence>
<keyword evidence="5" id="KW-0449">Lipoprotein</keyword>
<keyword evidence="2 6" id="KW-0732">Signal</keyword>
<evidence type="ECO:0000256" key="4">
    <source>
        <dbReference type="ARBA" id="ARBA00023139"/>
    </source>
</evidence>
<keyword evidence="7" id="KW-0813">Transport</keyword>
<evidence type="ECO:0000256" key="2">
    <source>
        <dbReference type="ARBA" id="ARBA00022729"/>
    </source>
</evidence>
<evidence type="ECO:0000256" key="1">
    <source>
        <dbReference type="ARBA" id="ARBA00022475"/>
    </source>
</evidence>
<keyword evidence="3" id="KW-0472">Membrane</keyword>
<dbReference type="Proteomes" id="UP000198976">
    <property type="component" value="Chromosome I"/>
</dbReference>
<feature type="signal peptide" evidence="6">
    <location>
        <begin position="1"/>
        <end position="20"/>
    </location>
</feature>
<dbReference type="Pfam" id="PF01547">
    <property type="entry name" value="SBP_bac_1"/>
    <property type="match status" value="1"/>
</dbReference>
<evidence type="ECO:0000256" key="5">
    <source>
        <dbReference type="ARBA" id="ARBA00023288"/>
    </source>
</evidence>
<evidence type="ECO:0000313" key="8">
    <source>
        <dbReference type="Proteomes" id="UP000198976"/>
    </source>
</evidence>
<protein>
    <submittedName>
        <fullName evidence="7">Multiple sugar transport system substrate-binding protein</fullName>
    </submittedName>
</protein>
<evidence type="ECO:0000256" key="6">
    <source>
        <dbReference type="SAM" id="SignalP"/>
    </source>
</evidence>
<keyword evidence="8" id="KW-1185">Reference proteome</keyword>
<dbReference type="EMBL" id="LT629792">
    <property type="protein sequence ID" value="SDU02928.1"/>
    <property type="molecule type" value="Genomic_DNA"/>
</dbReference>
<dbReference type="InterPro" id="IPR006059">
    <property type="entry name" value="SBP"/>
</dbReference>
<dbReference type="PANTHER" id="PTHR43649:SF33">
    <property type="entry name" value="POLYGALACTURONAN_RHAMNOGALACTURONAN-BINDING PROTEIN YTCQ"/>
    <property type="match status" value="1"/>
</dbReference>
<keyword evidence="4" id="KW-0564">Palmitate</keyword>
<evidence type="ECO:0000313" key="7">
    <source>
        <dbReference type="EMBL" id="SDU02928.1"/>
    </source>
</evidence>